<dbReference type="Proteomes" id="UP000012166">
    <property type="component" value="Unassembled WGS sequence"/>
</dbReference>
<reference evidence="1 2" key="1">
    <citation type="submission" date="2013-01" db="EMBL/GenBank/DDBJ databases">
        <authorList>
            <person name="Harkins D.M."/>
            <person name="Durkin A.S."/>
            <person name="Brinkac L.M."/>
            <person name="Haft D.H."/>
            <person name="Selengut J.D."/>
            <person name="Sanka R."/>
            <person name="DePew J."/>
            <person name="Purushe J."/>
            <person name="Hartskeerl R.A."/>
            <person name="Ahmed A."/>
            <person name="van der Linden H."/>
            <person name="Goris M.G.A."/>
            <person name="Vinetz J.M."/>
            <person name="Sutton G.G."/>
            <person name="Nierman W.C."/>
            <person name="Fouts D.E."/>
        </authorList>
    </citation>
    <scope>NUCLEOTIDE SEQUENCE [LARGE SCALE GENOMIC DNA]</scope>
    <source>
        <strain evidence="1 2">Brem 328</strain>
    </source>
</reference>
<proteinExistence type="predicted"/>
<evidence type="ECO:0000313" key="2">
    <source>
        <dbReference type="Proteomes" id="UP000012166"/>
    </source>
</evidence>
<name>A0ABC9SNG8_LEPBO</name>
<dbReference type="AlphaFoldDB" id="A0ABC9SNG8"/>
<accession>A0ABC9SNG8</accession>
<gene>
    <name evidence="1" type="ORF">LEP1GSC056_2085</name>
</gene>
<organism evidence="1 2">
    <name type="scientific">Leptospira borgpetersenii str. Brem 328</name>
    <dbReference type="NCBI Taxonomy" id="1049780"/>
    <lineage>
        <taxon>Bacteria</taxon>
        <taxon>Pseudomonadati</taxon>
        <taxon>Spirochaetota</taxon>
        <taxon>Spirochaetia</taxon>
        <taxon>Leptospirales</taxon>
        <taxon>Leptospiraceae</taxon>
        <taxon>Leptospira</taxon>
    </lineage>
</organism>
<sequence>MNFRVSEESFCLFRDLFRVTFFSNNVGSALTNVKTVIMLRSLVSSVWFEKLSQNVFYESVSIIKFASDSPKFLTARPKPAERPVGSEGAFVSFAIDRTPHKLSWNSKDQKGIFFQVFRQERAFLLAKSMIF</sequence>
<dbReference type="EMBL" id="AHMS02000005">
    <property type="protein sequence ID" value="EMN19180.1"/>
    <property type="molecule type" value="Genomic_DNA"/>
</dbReference>
<protein>
    <submittedName>
        <fullName evidence="1">Uncharacterized protein</fullName>
    </submittedName>
</protein>
<evidence type="ECO:0000313" key="1">
    <source>
        <dbReference type="EMBL" id="EMN19180.1"/>
    </source>
</evidence>
<comment type="caution">
    <text evidence="1">The sequence shown here is derived from an EMBL/GenBank/DDBJ whole genome shotgun (WGS) entry which is preliminary data.</text>
</comment>